<dbReference type="STRING" id="4795.A0A225VMW3"/>
<accession>A0A225VMW3</accession>
<dbReference type="EMBL" id="NBNE01003791">
    <property type="protein sequence ID" value="OWZ06856.1"/>
    <property type="molecule type" value="Genomic_DNA"/>
</dbReference>
<dbReference type="GO" id="GO:0004386">
    <property type="term" value="F:helicase activity"/>
    <property type="evidence" value="ECO:0007669"/>
    <property type="project" value="UniProtKB-KW"/>
</dbReference>
<dbReference type="Proteomes" id="UP000198211">
    <property type="component" value="Unassembled WGS sequence"/>
</dbReference>
<keyword evidence="1" id="KW-0067">ATP-binding</keyword>
<organism evidence="1 2">
    <name type="scientific">Phytophthora megakarya</name>
    <dbReference type="NCBI Taxonomy" id="4795"/>
    <lineage>
        <taxon>Eukaryota</taxon>
        <taxon>Sar</taxon>
        <taxon>Stramenopiles</taxon>
        <taxon>Oomycota</taxon>
        <taxon>Peronosporomycetes</taxon>
        <taxon>Peronosporales</taxon>
        <taxon>Peronosporaceae</taxon>
        <taxon>Phytophthora</taxon>
    </lineage>
</organism>
<dbReference type="OrthoDB" id="128836at2759"/>
<sequence>MAMVILATDVVDLDRWTHTTRTVRTYPHQLEWCRDRFTISTQPEHDHAENPFMWITDGLFHIILIFAKSMIVITCTKDKIVQPLLLGNEGGDGTDENNTTEERIDEIKQYLDARYISPPEACWTIFKYDMQNKSHHIHRLPVHDEDQQHVHFPTNTRIQDVNAINQFTKLTTFLELCRLNGPGSDIARRLLYHEVPIHFVWVKMGDKYVWQPRQCGGDKSIGRLISVSPRDINRPKSFEEFLKTVDGVIMETYKTAALSFEFLESDEESHRCLLEV</sequence>
<evidence type="ECO:0000313" key="1">
    <source>
        <dbReference type="EMBL" id="OWZ06856.1"/>
    </source>
</evidence>
<proteinExistence type="predicted"/>
<keyword evidence="1" id="KW-0547">Nucleotide-binding</keyword>
<name>A0A225VMW3_9STRA</name>
<keyword evidence="1" id="KW-0378">Hydrolase</keyword>
<gene>
    <name evidence="1" type="ORF">PHMEG_00020834</name>
</gene>
<comment type="caution">
    <text evidence="1">The sequence shown here is derived from an EMBL/GenBank/DDBJ whole genome shotgun (WGS) entry which is preliminary data.</text>
</comment>
<reference evidence="2" key="1">
    <citation type="submission" date="2017-03" db="EMBL/GenBank/DDBJ databases">
        <title>Phytopthora megakarya and P. palmivora, two closely related causual agents of cacao black pod achieved similar genome size and gene model numbers by different mechanisms.</title>
        <authorList>
            <person name="Ali S."/>
            <person name="Shao J."/>
            <person name="Larry D.J."/>
            <person name="Kronmiller B."/>
            <person name="Shen D."/>
            <person name="Strem M.D."/>
            <person name="Melnick R.L."/>
            <person name="Guiltinan M.J."/>
            <person name="Tyler B.M."/>
            <person name="Meinhardt L.W."/>
            <person name="Bailey B.A."/>
        </authorList>
    </citation>
    <scope>NUCLEOTIDE SEQUENCE [LARGE SCALE GENOMIC DNA]</scope>
    <source>
        <strain evidence="2">zdho120</strain>
    </source>
</reference>
<evidence type="ECO:0000313" key="2">
    <source>
        <dbReference type="Proteomes" id="UP000198211"/>
    </source>
</evidence>
<keyword evidence="1" id="KW-0347">Helicase</keyword>
<protein>
    <submittedName>
        <fullName evidence="1">Helitron helicase</fullName>
    </submittedName>
</protein>
<keyword evidence="2" id="KW-1185">Reference proteome</keyword>
<dbReference type="AlphaFoldDB" id="A0A225VMW3"/>